<feature type="compositionally biased region" description="Gly residues" evidence="1">
    <location>
        <begin position="33"/>
        <end position="45"/>
    </location>
</feature>
<feature type="region of interest" description="Disordered" evidence="1">
    <location>
        <begin position="61"/>
        <end position="80"/>
    </location>
</feature>
<feature type="chain" id="PRO_5031094581" description="Secreted protein" evidence="2">
    <location>
        <begin position="28"/>
        <end position="347"/>
    </location>
</feature>
<dbReference type="EMBL" id="JACHJL010000003">
    <property type="protein sequence ID" value="MBB5934692.1"/>
    <property type="molecule type" value="Genomic_DNA"/>
</dbReference>
<keyword evidence="2" id="KW-0732">Signal</keyword>
<feature type="region of interest" description="Disordered" evidence="1">
    <location>
        <begin position="25"/>
        <end position="49"/>
    </location>
</feature>
<proteinExistence type="predicted"/>
<evidence type="ECO:0000313" key="4">
    <source>
        <dbReference type="Proteomes" id="UP000588098"/>
    </source>
</evidence>
<comment type="caution">
    <text evidence="3">The sequence shown here is derived from an EMBL/GenBank/DDBJ whole genome shotgun (WGS) entry which is preliminary data.</text>
</comment>
<evidence type="ECO:0000256" key="2">
    <source>
        <dbReference type="SAM" id="SignalP"/>
    </source>
</evidence>
<evidence type="ECO:0000313" key="3">
    <source>
        <dbReference type="EMBL" id="MBB5934692.1"/>
    </source>
</evidence>
<organism evidence="3 4">
    <name type="scientific">Streptomyces zagrosensis</name>
    <dbReference type="NCBI Taxonomy" id="1042984"/>
    <lineage>
        <taxon>Bacteria</taxon>
        <taxon>Bacillati</taxon>
        <taxon>Actinomycetota</taxon>
        <taxon>Actinomycetes</taxon>
        <taxon>Kitasatosporales</taxon>
        <taxon>Streptomycetaceae</taxon>
        <taxon>Streptomyces</taxon>
    </lineage>
</organism>
<protein>
    <recommendedName>
        <fullName evidence="5">Secreted protein</fullName>
    </recommendedName>
</protein>
<reference evidence="3 4" key="1">
    <citation type="submission" date="2020-08" db="EMBL/GenBank/DDBJ databases">
        <title>Genomic Encyclopedia of Type Strains, Phase III (KMG-III): the genomes of soil and plant-associated and newly described type strains.</title>
        <authorList>
            <person name="Whitman W."/>
        </authorList>
    </citation>
    <scope>NUCLEOTIDE SEQUENCE [LARGE SCALE GENOMIC DNA]</scope>
    <source>
        <strain evidence="3 4">CECT 8305</strain>
    </source>
</reference>
<evidence type="ECO:0008006" key="5">
    <source>
        <dbReference type="Google" id="ProtNLM"/>
    </source>
</evidence>
<sequence>MRCSGLRRTTVIAIALLFTTGPITAHAEEPKGGKGGGRVGDGQGSAGEQTVAAEVHVSGVQTTVNGNPGTTKKGNLTPRNTNWKPPACWYEPKYTPKELKSMIEGFEDIEFMGIGPMIAGAFKGIFQTEKYDDYNMEKQGKGQFWVSVVNENRKDEPEAMSCDNPPFWVDEGATPNEPLAVSTRILAEYAYDKLPVPDTDITMNPAGKQTVNLDTWVWLDKAKFQPVSVTASLPGTGLSATTTAKPVALTIEPGTADAELHPSSGECRFAKDGSIGTPYTNDKKNQTPPCGVTYLRATNKTGPHPLKATLAWEISWSSSTGEGGDLPTGTFGATTNVTVGEVQSINR</sequence>
<feature type="signal peptide" evidence="2">
    <location>
        <begin position="1"/>
        <end position="27"/>
    </location>
</feature>
<accession>A0A7W9Q8K8</accession>
<dbReference type="Proteomes" id="UP000588098">
    <property type="component" value="Unassembled WGS sequence"/>
</dbReference>
<gene>
    <name evidence="3" type="ORF">FHS42_001739</name>
</gene>
<name>A0A7W9Q8K8_9ACTN</name>
<evidence type="ECO:0000256" key="1">
    <source>
        <dbReference type="SAM" id="MobiDB-lite"/>
    </source>
</evidence>
<keyword evidence="4" id="KW-1185">Reference proteome</keyword>
<dbReference type="AlphaFoldDB" id="A0A7W9Q8K8"/>